<comment type="caution">
    <text evidence="1">The sequence shown here is derived from an EMBL/GenBank/DDBJ whole genome shotgun (WGS) entry which is preliminary data.</text>
</comment>
<protein>
    <submittedName>
        <fullName evidence="1">Uncharacterized protein</fullName>
    </submittedName>
</protein>
<evidence type="ECO:0000313" key="2">
    <source>
        <dbReference type="Proteomes" id="UP000324104"/>
    </source>
</evidence>
<organism evidence="1 2">
    <name type="scientific">Natrialba swarupiae</name>
    <dbReference type="NCBI Taxonomy" id="2448032"/>
    <lineage>
        <taxon>Archaea</taxon>
        <taxon>Methanobacteriati</taxon>
        <taxon>Methanobacteriota</taxon>
        <taxon>Stenosarchaea group</taxon>
        <taxon>Halobacteria</taxon>
        <taxon>Halobacteriales</taxon>
        <taxon>Natrialbaceae</taxon>
        <taxon>Natrialba</taxon>
    </lineage>
</organism>
<sequence>MKIGRATAAVPEGDGRESATGFSLTSVRQYKPYEDLSPGTWIGASIQPIPSSETSHRRFRLSRFLDRFRVQRFILESRVDRSSPRLFPERRLSAATRTIRPGEPFGPIGRYIGYQQAILLDQLINYTCCT</sequence>
<proteinExistence type="predicted"/>
<dbReference type="EMBL" id="VTAW01000017">
    <property type="protein sequence ID" value="TYT61468.1"/>
    <property type="molecule type" value="Genomic_DNA"/>
</dbReference>
<keyword evidence="2" id="KW-1185">Reference proteome</keyword>
<gene>
    <name evidence="1" type="ORF">FYC77_13190</name>
</gene>
<dbReference type="Proteomes" id="UP000324104">
    <property type="component" value="Unassembled WGS sequence"/>
</dbReference>
<name>A0A5D5AHY8_9EURY</name>
<evidence type="ECO:0000313" key="1">
    <source>
        <dbReference type="EMBL" id="TYT61468.1"/>
    </source>
</evidence>
<dbReference type="AlphaFoldDB" id="A0A5D5AHY8"/>
<accession>A0A5D5AHY8</accession>
<reference evidence="1 2" key="1">
    <citation type="submission" date="2019-08" db="EMBL/GenBank/DDBJ databases">
        <title>Archaea genome.</title>
        <authorList>
            <person name="Kajale S."/>
            <person name="Shouche Y."/>
            <person name="Deshpande N."/>
            <person name="Sharma A."/>
        </authorList>
    </citation>
    <scope>NUCLEOTIDE SEQUENCE [LARGE SCALE GENOMIC DNA]</scope>
    <source>
        <strain evidence="1 2">ESP3B_9</strain>
    </source>
</reference>